<dbReference type="Proteomes" id="UP000296049">
    <property type="component" value="Unassembled WGS sequence"/>
</dbReference>
<evidence type="ECO:0000313" key="3">
    <source>
        <dbReference type="Proteomes" id="UP000296049"/>
    </source>
</evidence>
<feature type="region of interest" description="Disordered" evidence="1">
    <location>
        <begin position="58"/>
        <end position="79"/>
    </location>
</feature>
<organism evidence="2 3">
    <name type="scientific">Anas platyrhynchos</name>
    <name type="common">Mallard</name>
    <name type="synonym">Anas boschas</name>
    <dbReference type="NCBI Taxonomy" id="8839"/>
    <lineage>
        <taxon>Eukaryota</taxon>
        <taxon>Metazoa</taxon>
        <taxon>Chordata</taxon>
        <taxon>Craniata</taxon>
        <taxon>Vertebrata</taxon>
        <taxon>Euteleostomi</taxon>
        <taxon>Archelosauria</taxon>
        <taxon>Archosauria</taxon>
        <taxon>Dinosauria</taxon>
        <taxon>Saurischia</taxon>
        <taxon>Theropoda</taxon>
        <taxon>Coelurosauria</taxon>
        <taxon>Aves</taxon>
        <taxon>Neognathae</taxon>
        <taxon>Galloanserae</taxon>
        <taxon>Anseriformes</taxon>
        <taxon>Anatidae</taxon>
        <taxon>Anatinae</taxon>
        <taxon>Anas</taxon>
    </lineage>
</organism>
<dbReference type="AlphaFoldDB" id="R0M795"/>
<feature type="compositionally biased region" description="Polar residues" evidence="1">
    <location>
        <begin position="60"/>
        <end position="79"/>
    </location>
</feature>
<dbReference type="EMBL" id="KB742439">
    <property type="protein sequence ID" value="EOB08558.1"/>
    <property type="molecule type" value="Genomic_DNA"/>
</dbReference>
<reference evidence="3" key="1">
    <citation type="journal article" date="2013" name="Nat. Genet.">
        <title>The duck genome and transcriptome provide insight into an avian influenza virus reservoir species.</title>
        <authorList>
            <person name="Huang Y."/>
            <person name="Li Y."/>
            <person name="Burt D.W."/>
            <person name="Chen H."/>
            <person name="Zhang Y."/>
            <person name="Qian W."/>
            <person name="Kim H."/>
            <person name="Gan S."/>
            <person name="Zhao Y."/>
            <person name="Li J."/>
            <person name="Yi K."/>
            <person name="Feng H."/>
            <person name="Zhu P."/>
            <person name="Li B."/>
            <person name="Liu Q."/>
            <person name="Fairley S."/>
            <person name="Magor K.E."/>
            <person name="Du Z."/>
            <person name="Hu X."/>
            <person name="Goodman L."/>
            <person name="Tafer H."/>
            <person name="Vignal A."/>
            <person name="Lee T."/>
            <person name="Kim K.W."/>
            <person name="Sheng Z."/>
            <person name="An Y."/>
            <person name="Searle S."/>
            <person name="Herrero J."/>
            <person name="Groenen M.A."/>
            <person name="Crooijmans R.P."/>
            <person name="Faraut T."/>
            <person name="Cai Q."/>
            <person name="Webster R.G."/>
            <person name="Aldridge J.R."/>
            <person name="Warren W.C."/>
            <person name="Bartschat S."/>
            <person name="Kehr S."/>
            <person name="Marz M."/>
            <person name="Stadler P.F."/>
            <person name="Smith J."/>
            <person name="Kraus R.H."/>
            <person name="Zhao Y."/>
            <person name="Ren L."/>
            <person name="Fei J."/>
            <person name="Morisson M."/>
            <person name="Kaiser P."/>
            <person name="Griffin D.K."/>
            <person name="Rao M."/>
            <person name="Pitel F."/>
            <person name="Wang J."/>
            <person name="Li N."/>
        </authorList>
    </citation>
    <scope>NUCLEOTIDE SEQUENCE [LARGE SCALE GENOMIC DNA]</scope>
</reference>
<evidence type="ECO:0000256" key="1">
    <source>
        <dbReference type="SAM" id="MobiDB-lite"/>
    </source>
</evidence>
<gene>
    <name evidence="2" type="ORF">Anapl_13966</name>
</gene>
<keyword evidence="3" id="KW-1185">Reference proteome</keyword>
<accession>R0M795</accession>
<name>R0M795_ANAPL</name>
<protein>
    <submittedName>
        <fullName evidence="2">Uncharacterized protein</fullName>
    </submittedName>
</protein>
<evidence type="ECO:0000313" key="2">
    <source>
        <dbReference type="EMBL" id="EOB08558.1"/>
    </source>
</evidence>
<sequence>MTIIAYTRSFAQSLISVPVHAVSKQYDSASCPLPAPSLDTWINTVEKHRENLVPAARGNYAQNQATTPTTWSVNPSQSF</sequence>
<proteinExistence type="predicted"/>